<evidence type="ECO:0000313" key="2">
    <source>
        <dbReference type="EMBL" id="KAG5571209.1"/>
    </source>
</evidence>
<dbReference type="OrthoDB" id="1305132at2759"/>
<gene>
    <name evidence="2" type="ORF">H5410_060975</name>
</gene>
<dbReference type="EMBL" id="JACXVP010000012">
    <property type="protein sequence ID" value="KAG5571209.1"/>
    <property type="molecule type" value="Genomic_DNA"/>
</dbReference>
<reference evidence="2 3" key="1">
    <citation type="submission" date="2020-09" db="EMBL/GenBank/DDBJ databases">
        <title>De no assembly of potato wild relative species, Solanum commersonii.</title>
        <authorList>
            <person name="Cho K."/>
        </authorList>
    </citation>
    <scope>NUCLEOTIDE SEQUENCE [LARGE SCALE GENOMIC DNA]</scope>
    <source>
        <strain evidence="2">LZ3.2</strain>
        <tissue evidence="2">Leaf</tissue>
    </source>
</reference>
<evidence type="ECO:0000259" key="1">
    <source>
        <dbReference type="Pfam" id="PF24925"/>
    </source>
</evidence>
<sequence length="303" mass="35102">MSEHQIDFSSGSLARKYIQNKFLNVKWNRFKTWFFDTYSNINQSIYPPQAPFILPNNIAITFTTFHKFIDNEVTAVSINEINRLISQNNYLGLYVKVIGEHICSLDKKLDSLSNLIVQIDNKLKSVKQVSKQVFSSKQPDFHIQRPLEIQDFILRPLYDLENLLDKKFSQFGVSAKPISLAEDFADKMEASFDFKTQMEMEVNKLHGYPKKNSGNTAYARKPSMQTYYYPMPTPQDVLIKERDWNPTNTSYSGSEIYEWNLDGLTNRQLTIMVHRMLMYATICKSVSNTDKTICKMNIAGFTG</sequence>
<dbReference type="Pfam" id="PF24925">
    <property type="entry name" value="DUF7746"/>
    <property type="match status" value="1"/>
</dbReference>
<evidence type="ECO:0000313" key="3">
    <source>
        <dbReference type="Proteomes" id="UP000824120"/>
    </source>
</evidence>
<keyword evidence="3" id="KW-1185">Reference proteome</keyword>
<dbReference type="InterPro" id="IPR056648">
    <property type="entry name" value="DUF7746"/>
</dbReference>
<organism evidence="2 3">
    <name type="scientific">Solanum commersonii</name>
    <name type="common">Commerson's wild potato</name>
    <name type="synonym">Commerson's nightshade</name>
    <dbReference type="NCBI Taxonomy" id="4109"/>
    <lineage>
        <taxon>Eukaryota</taxon>
        <taxon>Viridiplantae</taxon>
        <taxon>Streptophyta</taxon>
        <taxon>Embryophyta</taxon>
        <taxon>Tracheophyta</taxon>
        <taxon>Spermatophyta</taxon>
        <taxon>Magnoliopsida</taxon>
        <taxon>eudicotyledons</taxon>
        <taxon>Gunneridae</taxon>
        <taxon>Pentapetalae</taxon>
        <taxon>asterids</taxon>
        <taxon>lamiids</taxon>
        <taxon>Solanales</taxon>
        <taxon>Solanaceae</taxon>
        <taxon>Solanoideae</taxon>
        <taxon>Solaneae</taxon>
        <taxon>Solanum</taxon>
    </lineage>
</organism>
<feature type="domain" description="DUF7746" evidence="1">
    <location>
        <begin position="251"/>
        <end position="303"/>
    </location>
</feature>
<dbReference type="AlphaFoldDB" id="A0A9J5W6W2"/>
<comment type="caution">
    <text evidence="2">The sequence shown here is derived from an EMBL/GenBank/DDBJ whole genome shotgun (WGS) entry which is preliminary data.</text>
</comment>
<accession>A0A9J5W6W2</accession>
<dbReference type="Proteomes" id="UP000824120">
    <property type="component" value="Chromosome 12"/>
</dbReference>
<name>A0A9J5W6W2_SOLCO</name>
<protein>
    <recommendedName>
        <fullName evidence="1">DUF7746 domain-containing protein</fullName>
    </recommendedName>
</protein>
<proteinExistence type="predicted"/>